<evidence type="ECO:0000313" key="1">
    <source>
        <dbReference type="EMBL" id="GHE27827.1"/>
    </source>
</evidence>
<keyword evidence="2" id="KW-1185">Reference proteome</keyword>
<sequence length="68" mass="7527">MTRGVGGHSPANVQKFLKGVSYPASKDDLLRQARDNEAPDEIIRTIEQFDSDEYGGPQDVMKAYGDIQ</sequence>
<dbReference type="AlphaFoldDB" id="A0A919D8S0"/>
<dbReference type="EMBL" id="BNCF01000002">
    <property type="protein sequence ID" value="GHE27827.1"/>
    <property type="molecule type" value="Genomic_DNA"/>
</dbReference>
<dbReference type="InterPro" id="IPR021527">
    <property type="entry name" value="DUF2795"/>
</dbReference>
<evidence type="ECO:0000313" key="2">
    <source>
        <dbReference type="Proteomes" id="UP000636453"/>
    </source>
</evidence>
<organism evidence="1 2">
    <name type="scientific">Vulcaniibacterium thermophilum</name>
    <dbReference type="NCBI Taxonomy" id="1169913"/>
    <lineage>
        <taxon>Bacteria</taxon>
        <taxon>Pseudomonadati</taxon>
        <taxon>Pseudomonadota</taxon>
        <taxon>Gammaproteobacteria</taxon>
        <taxon>Lysobacterales</taxon>
        <taxon>Lysobacteraceae</taxon>
        <taxon>Vulcaniibacterium</taxon>
    </lineage>
</organism>
<name>A0A919D8S0_9GAMM</name>
<proteinExistence type="predicted"/>
<dbReference type="Proteomes" id="UP000636453">
    <property type="component" value="Unassembled WGS sequence"/>
</dbReference>
<dbReference type="Pfam" id="PF11387">
    <property type="entry name" value="DUF2795"/>
    <property type="match status" value="1"/>
</dbReference>
<reference evidence="1" key="1">
    <citation type="journal article" date="2014" name="Int. J. Syst. Evol. Microbiol.">
        <title>Complete genome sequence of Corynebacterium casei LMG S-19264T (=DSM 44701T), isolated from a smear-ripened cheese.</title>
        <authorList>
            <consortium name="US DOE Joint Genome Institute (JGI-PGF)"/>
            <person name="Walter F."/>
            <person name="Albersmeier A."/>
            <person name="Kalinowski J."/>
            <person name="Ruckert C."/>
        </authorList>
    </citation>
    <scope>NUCLEOTIDE SEQUENCE</scope>
    <source>
        <strain evidence="1">KCTC 32020</strain>
    </source>
</reference>
<accession>A0A919D8S0</accession>
<dbReference type="OrthoDB" id="3078349at2"/>
<reference evidence="1" key="2">
    <citation type="submission" date="2020-09" db="EMBL/GenBank/DDBJ databases">
        <authorList>
            <person name="Sun Q."/>
            <person name="Kim S."/>
        </authorList>
    </citation>
    <scope>NUCLEOTIDE SEQUENCE</scope>
    <source>
        <strain evidence="1">KCTC 32020</strain>
    </source>
</reference>
<evidence type="ECO:0008006" key="3">
    <source>
        <dbReference type="Google" id="ProtNLM"/>
    </source>
</evidence>
<gene>
    <name evidence="1" type="ORF">GCM10007167_06690</name>
</gene>
<comment type="caution">
    <text evidence="1">The sequence shown here is derived from an EMBL/GenBank/DDBJ whole genome shotgun (WGS) entry which is preliminary data.</text>
</comment>
<protein>
    <recommendedName>
        <fullName evidence="3">DUF2795 domain-containing protein</fullName>
    </recommendedName>
</protein>
<dbReference type="RefSeq" id="WP_146472022.1">
    <property type="nucleotide sequence ID" value="NZ_BNCF01000002.1"/>
</dbReference>